<evidence type="ECO:0000256" key="2">
    <source>
        <dbReference type="PIRSR" id="PIRSR016184-1"/>
    </source>
</evidence>
<dbReference type="RefSeq" id="WP_198568162.1">
    <property type="nucleotide sequence ID" value="NZ_CP066167.1"/>
</dbReference>
<comment type="similarity">
    <text evidence="1">Belongs to the PhzF family.</text>
</comment>
<gene>
    <name evidence="3" type="ORF">I6N98_09505</name>
</gene>
<dbReference type="GO" id="GO:0005737">
    <property type="term" value="C:cytoplasm"/>
    <property type="evidence" value="ECO:0007669"/>
    <property type="project" value="TreeGrafter"/>
</dbReference>
<dbReference type="EMBL" id="CP066167">
    <property type="protein sequence ID" value="QQD16642.1"/>
    <property type="molecule type" value="Genomic_DNA"/>
</dbReference>
<dbReference type="PANTHER" id="PTHR13774">
    <property type="entry name" value="PHENAZINE BIOSYNTHESIS PROTEIN"/>
    <property type="match status" value="1"/>
</dbReference>
<protein>
    <submittedName>
        <fullName evidence="3">PhzF family phenazine biosynthesis protein</fullName>
    </submittedName>
</protein>
<dbReference type="GO" id="GO:0016853">
    <property type="term" value="F:isomerase activity"/>
    <property type="evidence" value="ECO:0007669"/>
    <property type="project" value="TreeGrafter"/>
</dbReference>
<feature type="active site" evidence="2">
    <location>
        <position position="46"/>
    </location>
</feature>
<dbReference type="AlphaFoldDB" id="A0A7T4UNJ6"/>
<organism evidence="3 4">
    <name type="scientific">Spongiibacter nanhainus</name>
    <dbReference type="NCBI Taxonomy" id="2794344"/>
    <lineage>
        <taxon>Bacteria</taxon>
        <taxon>Pseudomonadati</taxon>
        <taxon>Pseudomonadota</taxon>
        <taxon>Gammaproteobacteria</taxon>
        <taxon>Cellvibrionales</taxon>
        <taxon>Spongiibacteraceae</taxon>
        <taxon>Spongiibacter</taxon>
    </lineage>
</organism>
<dbReference type="Pfam" id="PF02567">
    <property type="entry name" value="PhzC-PhzF"/>
    <property type="match status" value="1"/>
</dbReference>
<name>A0A7T4UNJ6_9GAMM</name>
<keyword evidence="4" id="KW-1185">Reference proteome</keyword>
<dbReference type="PANTHER" id="PTHR13774:SF32">
    <property type="entry name" value="ANTISENSE-ENHANCING SEQUENCE 1"/>
    <property type="match status" value="1"/>
</dbReference>
<evidence type="ECO:0000256" key="1">
    <source>
        <dbReference type="ARBA" id="ARBA00008270"/>
    </source>
</evidence>
<reference evidence="3 4" key="1">
    <citation type="submission" date="2020-12" db="EMBL/GenBank/DDBJ databases">
        <authorList>
            <person name="Shan Y."/>
        </authorList>
    </citation>
    <scope>NUCLEOTIDE SEQUENCE [LARGE SCALE GENOMIC DNA]</scope>
    <source>
        <strain evidence="4">csc3.9</strain>
    </source>
</reference>
<accession>A0A7T4UNJ6</accession>
<evidence type="ECO:0000313" key="4">
    <source>
        <dbReference type="Proteomes" id="UP000596063"/>
    </source>
</evidence>
<dbReference type="NCBIfam" id="TIGR00654">
    <property type="entry name" value="PhzF_family"/>
    <property type="match status" value="1"/>
</dbReference>
<sequence length="302" mass="32783">MECAFLLVDVFTHQPFSGAQIAVFPRAGELDEGQMQSLAREMNQSETVFVLPGSQGCAAELKVFSPLSEKDIGSHTTVAAAYALAHIGALPQTDTTHVSFLQHGQTLSVTLAHTETGLQTQLTRSVEPSIDRYVPDYSELQGILGLGEQDLEQVKSRPLFVSCDTPYLVVPLRSMAALYRARYNAESWAQSSASSVPVNEILVYCSETENPQADFHLRLVGGQIADHDDPPVGAAVPAFAAYLCQTQTLATGTHSLWVERGMQQRRQSLLKVEFARSETAPLEVKVGGDAVVVAEGKIRKPQ</sequence>
<dbReference type="SUPFAM" id="SSF54506">
    <property type="entry name" value="Diaminopimelate epimerase-like"/>
    <property type="match status" value="1"/>
</dbReference>
<dbReference type="InterPro" id="IPR003719">
    <property type="entry name" value="Phenazine_PhzF-like"/>
</dbReference>
<dbReference type="KEGG" id="snan:I6N98_09505"/>
<proteinExistence type="inferred from homology"/>
<dbReference type="Proteomes" id="UP000596063">
    <property type="component" value="Chromosome"/>
</dbReference>
<dbReference type="PIRSF" id="PIRSF016184">
    <property type="entry name" value="PhzC_PhzF"/>
    <property type="match status" value="1"/>
</dbReference>
<evidence type="ECO:0000313" key="3">
    <source>
        <dbReference type="EMBL" id="QQD16642.1"/>
    </source>
</evidence>
<dbReference type="Gene3D" id="3.10.310.10">
    <property type="entry name" value="Diaminopimelate Epimerase, Chain A, domain 1"/>
    <property type="match status" value="2"/>
</dbReference>